<dbReference type="PANTHER" id="PTHR35201">
    <property type="entry name" value="TERPENE SYNTHASE"/>
    <property type="match status" value="1"/>
</dbReference>
<dbReference type="OrthoDB" id="2989600at2"/>
<dbReference type="InterPro" id="IPR034686">
    <property type="entry name" value="Terpene_cyclase-like_2"/>
</dbReference>
<protein>
    <recommendedName>
        <fullName evidence="1">Terpene synthase</fullName>
        <ecNumber evidence="1">4.2.3.-</ecNumber>
    </recommendedName>
</protein>
<dbReference type="EC" id="4.2.3.-" evidence="1"/>
<dbReference type="SFLD" id="SFLDG01020">
    <property type="entry name" value="Terpene_Cyclase_Like_2"/>
    <property type="match status" value="1"/>
</dbReference>
<dbReference type="PANTHER" id="PTHR35201:SF4">
    <property type="entry name" value="BETA-PINACENE SYNTHASE-RELATED"/>
    <property type="match status" value="1"/>
</dbReference>
<dbReference type="Proteomes" id="UP000238348">
    <property type="component" value="Chromosome"/>
</dbReference>
<dbReference type="SUPFAM" id="SSF48576">
    <property type="entry name" value="Terpenoid synthases"/>
    <property type="match status" value="1"/>
</dbReference>
<keyword evidence="1" id="KW-0479">Metal-binding</keyword>
<dbReference type="GO" id="GO:0010333">
    <property type="term" value="F:terpene synthase activity"/>
    <property type="evidence" value="ECO:0007669"/>
    <property type="project" value="InterPro"/>
</dbReference>
<accession>A0A2L0EIB2</accession>
<evidence type="ECO:0000256" key="1">
    <source>
        <dbReference type="RuleBase" id="RU366034"/>
    </source>
</evidence>
<dbReference type="InterPro" id="IPR008949">
    <property type="entry name" value="Isoprenoid_synthase_dom_sf"/>
</dbReference>
<evidence type="ECO:0000313" key="3">
    <source>
        <dbReference type="Proteomes" id="UP000238348"/>
    </source>
</evidence>
<dbReference type="GO" id="GO:0046872">
    <property type="term" value="F:metal ion binding"/>
    <property type="evidence" value="ECO:0007669"/>
    <property type="project" value="UniProtKB-KW"/>
</dbReference>
<gene>
    <name evidence="2" type="ORF">SOCE26_004060</name>
</gene>
<keyword evidence="1" id="KW-0456">Lyase</keyword>
<dbReference type="SFLD" id="SFLDS00005">
    <property type="entry name" value="Isoprenoid_Synthase_Type_I"/>
    <property type="match status" value="1"/>
</dbReference>
<proteinExistence type="inferred from homology"/>
<name>A0A2L0EIB2_SORCE</name>
<dbReference type="AlphaFoldDB" id="A0A2L0EIB2"/>
<evidence type="ECO:0000313" key="2">
    <source>
        <dbReference type="EMBL" id="AUX39024.1"/>
    </source>
</evidence>
<dbReference type="EMBL" id="CP012673">
    <property type="protein sequence ID" value="AUX39024.1"/>
    <property type="molecule type" value="Genomic_DNA"/>
</dbReference>
<keyword evidence="1" id="KW-0460">Magnesium</keyword>
<dbReference type="Gene3D" id="1.10.600.10">
    <property type="entry name" value="Farnesyl Diphosphate Synthase"/>
    <property type="match status" value="1"/>
</dbReference>
<reference evidence="2 3" key="1">
    <citation type="submission" date="2015-09" db="EMBL/GenBank/DDBJ databases">
        <title>Sorangium comparison.</title>
        <authorList>
            <person name="Zaburannyi N."/>
            <person name="Bunk B."/>
            <person name="Overmann J."/>
            <person name="Mueller R."/>
        </authorList>
    </citation>
    <scope>NUCLEOTIDE SEQUENCE [LARGE SCALE GENOMIC DNA]</scope>
    <source>
        <strain evidence="2 3">So ce26</strain>
    </source>
</reference>
<sequence length="324" mass="37859">MQMVTVPQLYCPFPSRINPRVEEIDRHTTDWLREFELLRTEQMHEKFRRYKFAWMTARVYPDADYGLLCAANDLYTWLFILDDQLDHLTPETAKIRKKASLQEAMSNFVDILRYDRTVPRGTDAILASLSDFWARMKPMSRPSWQCQFILGLRATFEAAIWEAGNARKGRHPTATQYMQMRPWFAGANIGTDMIEVAAKVHLPVYVLQHEHFVRLVDLSRRAVCWANDLFSLSKEVAHGDEHNLVLVLKQERGTTLEEAIQETAQIHDAEIRLFKELRGRLPSFGDEIDADVARYVDALGIMIRGFMDWSIYDTARYQFVYDRT</sequence>
<comment type="similarity">
    <text evidence="1">Belongs to the terpene synthase family.</text>
</comment>
<organism evidence="2 3">
    <name type="scientific">Sorangium cellulosum</name>
    <name type="common">Polyangium cellulosum</name>
    <dbReference type="NCBI Taxonomy" id="56"/>
    <lineage>
        <taxon>Bacteria</taxon>
        <taxon>Pseudomonadati</taxon>
        <taxon>Myxococcota</taxon>
        <taxon>Polyangia</taxon>
        <taxon>Polyangiales</taxon>
        <taxon>Polyangiaceae</taxon>
        <taxon>Sorangium</taxon>
    </lineage>
</organism>
<dbReference type="RefSeq" id="WP_159396581.1">
    <property type="nucleotide sequence ID" value="NZ_CP012673.1"/>
</dbReference>
<comment type="cofactor">
    <cofactor evidence="1">
        <name>Mg(2+)</name>
        <dbReference type="ChEBI" id="CHEBI:18420"/>
    </cofactor>
</comment>
<dbReference type="Pfam" id="PF19086">
    <property type="entry name" value="Terpene_syn_C_2"/>
    <property type="match status" value="1"/>
</dbReference>